<name>A0AAW2MG31_SESRA</name>
<dbReference type="InterPro" id="IPR044283">
    <property type="entry name" value="FAMA/SPEECHLESS/MUTE-like"/>
</dbReference>
<feature type="region of interest" description="Disordered" evidence="6">
    <location>
        <begin position="153"/>
        <end position="183"/>
    </location>
</feature>
<reference evidence="8" key="2">
    <citation type="journal article" date="2024" name="Plant">
        <title>Genomic evolution and insights into agronomic trait innovations of Sesamum species.</title>
        <authorList>
            <person name="Miao H."/>
            <person name="Wang L."/>
            <person name="Qu L."/>
            <person name="Liu H."/>
            <person name="Sun Y."/>
            <person name="Le M."/>
            <person name="Wang Q."/>
            <person name="Wei S."/>
            <person name="Zheng Y."/>
            <person name="Lin W."/>
            <person name="Duan Y."/>
            <person name="Cao H."/>
            <person name="Xiong S."/>
            <person name="Wang X."/>
            <person name="Wei L."/>
            <person name="Li C."/>
            <person name="Ma Q."/>
            <person name="Ju M."/>
            <person name="Zhao R."/>
            <person name="Li G."/>
            <person name="Mu C."/>
            <person name="Tian Q."/>
            <person name="Mei H."/>
            <person name="Zhang T."/>
            <person name="Gao T."/>
            <person name="Zhang H."/>
        </authorList>
    </citation>
    <scope>NUCLEOTIDE SEQUENCE</scope>
    <source>
        <strain evidence="8">G02</strain>
    </source>
</reference>
<dbReference type="InterPro" id="IPR011598">
    <property type="entry name" value="bHLH_dom"/>
</dbReference>
<dbReference type="GO" id="GO:0010052">
    <property type="term" value="P:guard cell differentiation"/>
    <property type="evidence" value="ECO:0007669"/>
    <property type="project" value="InterPro"/>
</dbReference>
<keyword evidence="4" id="KW-0804">Transcription</keyword>
<dbReference type="AlphaFoldDB" id="A0AAW2MG31"/>
<evidence type="ECO:0000313" key="8">
    <source>
        <dbReference type="EMBL" id="KAL0329066.1"/>
    </source>
</evidence>
<evidence type="ECO:0000256" key="1">
    <source>
        <dbReference type="ARBA" id="ARBA00004123"/>
    </source>
</evidence>
<dbReference type="GO" id="GO:0045893">
    <property type="term" value="P:positive regulation of DNA-templated transcription"/>
    <property type="evidence" value="ECO:0007669"/>
    <property type="project" value="TreeGrafter"/>
</dbReference>
<dbReference type="InterPro" id="IPR036638">
    <property type="entry name" value="HLH_DNA-bd_sf"/>
</dbReference>
<keyword evidence="5" id="KW-0539">Nucleus</keyword>
<feature type="compositionally biased region" description="Basic and acidic residues" evidence="6">
    <location>
        <begin position="69"/>
        <end position="78"/>
    </location>
</feature>
<dbReference type="SUPFAM" id="SSF47459">
    <property type="entry name" value="HLH, helix-loop-helix DNA-binding domain"/>
    <property type="match status" value="1"/>
</dbReference>
<evidence type="ECO:0000256" key="3">
    <source>
        <dbReference type="ARBA" id="ARBA00023125"/>
    </source>
</evidence>
<feature type="compositionally biased region" description="Polar residues" evidence="6">
    <location>
        <begin position="170"/>
        <end position="183"/>
    </location>
</feature>
<proteinExistence type="predicted"/>
<evidence type="ECO:0000256" key="5">
    <source>
        <dbReference type="ARBA" id="ARBA00023242"/>
    </source>
</evidence>
<accession>A0AAW2MG31</accession>
<dbReference type="SMART" id="SM00353">
    <property type="entry name" value="HLH"/>
    <property type="match status" value="1"/>
</dbReference>
<evidence type="ECO:0000256" key="2">
    <source>
        <dbReference type="ARBA" id="ARBA00023015"/>
    </source>
</evidence>
<comment type="subcellular location">
    <subcellularLocation>
        <location evidence="1">Nucleus</location>
    </subcellularLocation>
</comment>
<dbReference type="EMBL" id="JACGWJ010000022">
    <property type="protein sequence ID" value="KAL0329066.1"/>
    <property type="molecule type" value="Genomic_DNA"/>
</dbReference>
<dbReference type="GO" id="GO:0005634">
    <property type="term" value="C:nucleus"/>
    <property type="evidence" value="ECO:0007669"/>
    <property type="project" value="UniProtKB-SubCell"/>
</dbReference>
<sequence>MVSDALSSHEPLIFIIDESKVSSTTYRSKNNYESSDIGSCSSAVPPPETTNSLAVHGRKKRRKRPKACKNKEEAETQRMTHIAVERNRRRQMNEHLAMLRSLMPDSYVQRGDQASIVGGAIEFVRELEHILQSLEANKSSSQLLLENKHTHLKRTTTSDGAKQPFPPSTHELSSSCSRQNPLSSKYTSHRKAAAIADVQVTLIEAHASIRIVSGRRVRQLSKLVAAFHSLFLNVLHLNLTTSQSFILYSISAYTHDTYILRYFSFCRCTYLFLFKSGLSAPN</sequence>
<comment type="caution">
    <text evidence="8">The sequence shown here is derived from an EMBL/GenBank/DDBJ whole genome shotgun (WGS) entry which is preliminary data.</text>
</comment>
<feature type="region of interest" description="Disordered" evidence="6">
    <location>
        <begin position="32"/>
        <end position="78"/>
    </location>
</feature>
<dbReference type="PANTHER" id="PTHR46684">
    <property type="entry name" value="TRANSCRIPTION FACTOR FAMA"/>
    <property type="match status" value="1"/>
</dbReference>
<dbReference type="GO" id="GO:0003700">
    <property type="term" value="F:DNA-binding transcription factor activity"/>
    <property type="evidence" value="ECO:0007669"/>
    <property type="project" value="InterPro"/>
</dbReference>
<dbReference type="Pfam" id="PF00010">
    <property type="entry name" value="HLH"/>
    <property type="match status" value="1"/>
</dbReference>
<feature type="compositionally biased region" description="Polar residues" evidence="6">
    <location>
        <begin position="32"/>
        <end position="42"/>
    </location>
</feature>
<dbReference type="GO" id="GO:0003677">
    <property type="term" value="F:DNA binding"/>
    <property type="evidence" value="ECO:0007669"/>
    <property type="project" value="UniProtKB-KW"/>
</dbReference>
<dbReference type="Gene3D" id="4.10.280.10">
    <property type="entry name" value="Helix-loop-helix DNA-binding domain"/>
    <property type="match status" value="1"/>
</dbReference>
<reference evidence="8" key="1">
    <citation type="submission" date="2020-06" db="EMBL/GenBank/DDBJ databases">
        <authorList>
            <person name="Li T."/>
            <person name="Hu X."/>
            <person name="Zhang T."/>
            <person name="Song X."/>
            <person name="Zhang H."/>
            <person name="Dai N."/>
            <person name="Sheng W."/>
            <person name="Hou X."/>
            <person name="Wei L."/>
        </authorList>
    </citation>
    <scope>NUCLEOTIDE SEQUENCE</scope>
    <source>
        <strain evidence="8">G02</strain>
        <tissue evidence="8">Leaf</tissue>
    </source>
</reference>
<organism evidence="8">
    <name type="scientific">Sesamum radiatum</name>
    <name type="common">Black benniseed</name>
    <dbReference type="NCBI Taxonomy" id="300843"/>
    <lineage>
        <taxon>Eukaryota</taxon>
        <taxon>Viridiplantae</taxon>
        <taxon>Streptophyta</taxon>
        <taxon>Embryophyta</taxon>
        <taxon>Tracheophyta</taxon>
        <taxon>Spermatophyta</taxon>
        <taxon>Magnoliopsida</taxon>
        <taxon>eudicotyledons</taxon>
        <taxon>Gunneridae</taxon>
        <taxon>Pentapetalae</taxon>
        <taxon>asterids</taxon>
        <taxon>lamiids</taxon>
        <taxon>Lamiales</taxon>
        <taxon>Pedaliaceae</taxon>
        <taxon>Sesamum</taxon>
    </lineage>
</organism>
<protein>
    <submittedName>
        <fullName evidence="8">Transcription factor</fullName>
    </submittedName>
</protein>
<dbReference type="PROSITE" id="PS50888">
    <property type="entry name" value="BHLH"/>
    <property type="match status" value="1"/>
</dbReference>
<keyword evidence="2" id="KW-0805">Transcription regulation</keyword>
<keyword evidence="3" id="KW-0238">DNA-binding</keyword>
<evidence type="ECO:0000259" key="7">
    <source>
        <dbReference type="PROSITE" id="PS50888"/>
    </source>
</evidence>
<dbReference type="PANTHER" id="PTHR46684:SF16">
    <property type="entry name" value="TRANSCRIPTION FACTOR BHLH67-LIKE ISOFORM X2"/>
    <property type="match status" value="1"/>
</dbReference>
<evidence type="ECO:0000256" key="6">
    <source>
        <dbReference type="SAM" id="MobiDB-lite"/>
    </source>
</evidence>
<evidence type="ECO:0000256" key="4">
    <source>
        <dbReference type="ARBA" id="ARBA00023163"/>
    </source>
</evidence>
<feature type="compositionally biased region" description="Basic residues" evidence="6">
    <location>
        <begin position="56"/>
        <end position="68"/>
    </location>
</feature>
<gene>
    <name evidence="8" type="ORF">Sradi_4893300</name>
</gene>
<feature type="domain" description="BHLH" evidence="7">
    <location>
        <begin position="76"/>
        <end position="127"/>
    </location>
</feature>
<dbReference type="CDD" id="cd11448">
    <property type="entry name" value="bHLH_AtFAMA_like"/>
    <property type="match status" value="1"/>
</dbReference>
<dbReference type="GO" id="GO:0046983">
    <property type="term" value="F:protein dimerization activity"/>
    <property type="evidence" value="ECO:0007669"/>
    <property type="project" value="InterPro"/>
</dbReference>